<comment type="function">
    <text evidence="1 6">Required for the transposition of the insertion element.</text>
</comment>
<comment type="similarity">
    <text evidence="2 6">Belongs to the transposase mutator family.</text>
</comment>
<reference evidence="7 8" key="1">
    <citation type="submission" date="2022-05" db="EMBL/GenBank/DDBJ databases">
        <title>Sporolactobacillus sp nov CPB3-1, isolated from tree bark (Mangifera indica L.).</title>
        <authorList>
            <person name="Phuengjayaem S."/>
            <person name="Tanasupawat S."/>
        </authorList>
    </citation>
    <scope>NUCLEOTIDE SEQUENCE [LARGE SCALE GENOMIC DNA]</scope>
    <source>
        <strain evidence="7 8">CPB3-1</strain>
    </source>
</reference>
<comment type="caution">
    <text evidence="7">The sequence shown here is derived from an EMBL/GenBank/DDBJ whole genome shotgun (WGS) entry which is preliminary data.</text>
</comment>
<sequence>MNQFTTKIMSALAQQQDLDEIFRQHLEEAVNELLKLELSSFLGYEPYDREGFHTGNSRNGQYARKFKTRYGELALQIPRDRNGDFHQHTVPAYRRNSDSLETTVIQLYRKGITTSEIADLMEKMYGHFYTPQTISNMTQAVSEQVTQFKARPLSTQYVCVYLDATYLPLRRDTVEKEAIHIAIGVKLDGTKEVLAYTVAPTESTGVWSELLTDIRQRGVRDVLLFIADGLVGLQSALEKSFPKAKLQRCLIHVSRTLCNHVRVNDRKPMMGEFKALHQAADKKGAQELLNQFLNHWQGRYSRLMDRLKKTENLLTFLEFPPSIRASIYSTNMIESFNKKLKRYSKRKEQFPNEDSLDRFLVTQMIDYNTKFSVHCHRGFNQCRDTLESMFH</sequence>
<evidence type="ECO:0000256" key="5">
    <source>
        <dbReference type="ARBA" id="ARBA00023172"/>
    </source>
</evidence>
<keyword evidence="6" id="KW-0814">Transposable element</keyword>
<proteinExistence type="inferred from homology"/>
<keyword evidence="8" id="KW-1185">Reference proteome</keyword>
<dbReference type="RefSeq" id="WP_249104288.1">
    <property type="nucleotide sequence ID" value="NZ_JAMAST010000045.1"/>
</dbReference>
<accession>A0ABT0MDR7</accession>
<evidence type="ECO:0000256" key="4">
    <source>
        <dbReference type="ARBA" id="ARBA00023125"/>
    </source>
</evidence>
<evidence type="ECO:0000313" key="7">
    <source>
        <dbReference type="EMBL" id="MCL1633020.1"/>
    </source>
</evidence>
<evidence type="ECO:0000256" key="1">
    <source>
        <dbReference type="ARBA" id="ARBA00002190"/>
    </source>
</evidence>
<dbReference type="InterPro" id="IPR001207">
    <property type="entry name" value="Transposase_mutator"/>
</dbReference>
<dbReference type="Pfam" id="PF00872">
    <property type="entry name" value="Transposase_mut"/>
    <property type="match status" value="1"/>
</dbReference>
<evidence type="ECO:0000256" key="2">
    <source>
        <dbReference type="ARBA" id="ARBA00010961"/>
    </source>
</evidence>
<dbReference type="PROSITE" id="PS01007">
    <property type="entry name" value="TRANSPOSASE_MUTATOR"/>
    <property type="match status" value="1"/>
</dbReference>
<dbReference type="Proteomes" id="UP001203004">
    <property type="component" value="Unassembled WGS sequence"/>
</dbReference>
<dbReference type="PANTHER" id="PTHR33217:SF8">
    <property type="entry name" value="MUTATOR FAMILY TRANSPOSASE"/>
    <property type="match status" value="1"/>
</dbReference>
<keyword evidence="3 6" id="KW-0815">Transposition</keyword>
<dbReference type="NCBIfam" id="NF033543">
    <property type="entry name" value="transpos_IS256"/>
    <property type="match status" value="1"/>
</dbReference>
<dbReference type="PANTHER" id="PTHR33217">
    <property type="entry name" value="TRANSPOSASE FOR INSERTION SEQUENCE ELEMENT IS1081"/>
    <property type="match status" value="1"/>
</dbReference>
<protein>
    <recommendedName>
        <fullName evidence="6">Mutator family transposase</fullName>
    </recommendedName>
</protein>
<evidence type="ECO:0000256" key="6">
    <source>
        <dbReference type="RuleBase" id="RU365089"/>
    </source>
</evidence>
<keyword evidence="4 6" id="KW-0238">DNA-binding</keyword>
<evidence type="ECO:0000313" key="8">
    <source>
        <dbReference type="Proteomes" id="UP001203004"/>
    </source>
</evidence>
<evidence type="ECO:0000256" key="3">
    <source>
        <dbReference type="ARBA" id="ARBA00022578"/>
    </source>
</evidence>
<organism evidence="7 8">
    <name type="scientific">Sporolactobacillus mangiferae</name>
    <dbReference type="NCBI Taxonomy" id="2940498"/>
    <lineage>
        <taxon>Bacteria</taxon>
        <taxon>Bacillati</taxon>
        <taxon>Bacillota</taxon>
        <taxon>Bacilli</taxon>
        <taxon>Bacillales</taxon>
        <taxon>Sporolactobacillaceae</taxon>
        <taxon>Sporolactobacillus</taxon>
    </lineage>
</organism>
<keyword evidence="5 6" id="KW-0233">DNA recombination</keyword>
<gene>
    <name evidence="7" type="ORF">M3N64_13955</name>
</gene>
<dbReference type="EMBL" id="JAMAST010000045">
    <property type="protein sequence ID" value="MCL1633020.1"/>
    <property type="molecule type" value="Genomic_DNA"/>
</dbReference>
<name>A0ABT0MDR7_9BACL</name>